<dbReference type="Pfam" id="PF03466">
    <property type="entry name" value="LysR_substrate"/>
    <property type="match status" value="1"/>
</dbReference>
<comment type="caution">
    <text evidence="6">The sequence shown here is derived from an EMBL/GenBank/DDBJ whole genome shotgun (WGS) entry which is preliminary data.</text>
</comment>
<evidence type="ECO:0000256" key="2">
    <source>
        <dbReference type="ARBA" id="ARBA00023015"/>
    </source>
</evidence>
<accession>A0ABP9MA73</accession>
<keyword evidence="2" id="KW-0805">Transcription regulation</keyword>
<reference evidence="7" key="1">
    <citation type="journal article" date="2019" name="Int. J. Syst. Evol. Microbiol.">
        <title>The Global Catalogue of Microorganisms (GCM) 10K type strain sequencing project: providing services to taxonomists for standard genome sequencing and annotation.</title>
        <authorList>
            <consortium name="The Broad Institute Genomics Platform"/>
            <consortium name="The Broad Institute Genome Sequencing Center for Infectious Disease"/>
            <person name="Wu L."/>
            <person name="Ma J."/>
        </authorList>
    </citation>
    <scope>NUCLEOTIDE SEQUENCE [LARGE SCALE GENOMIC DNA]</scope>
    <source>
        <strain evidence="7">JCM 18423</strain>
    </source>
</reference>
<evidence type="ECO:0000313" key="6">
    <source>
        <dbReference type="EMBL" id="GAA5093089.1"/>
    </source>
</evidence>
<name>A0ABP9MA73_9BURK</name>
<dbReference type="SUPFAM" id="SSF53850">
    <property type="entry name" value="Periplasmic binding protein-like II"/>
    <property type="match status" value="1"/>
</dbReference>
<dbReference type="SUPFAM" id="SSF46785">
    <property type="entry name" value="Winged helix' DNA-binding domain"/>
    <property type="match status" value="1"/>
</dbReference>
<dbReference type="InterPro" id="IPR036390">
    <property type="entry name" value="WH_DNA-bd_sf"/>
</dbReference>
<evidence type="ECO:0000313" key="7">
    <source>
        <dbReference type="Proteomes" id="UP001500227"/>
    </source>
</evidence>
<dbReference type="PANTHER" id="PTHR30126">
    <property type="entry name" value="HTH-TYPE TRANSCRIPTIONAL REGULATOR"/>
    <property type="match status" value="1"/>
</dbReference>
<organism evidence="6 7">
    <name type="scientific">Paenalcaligenes hermetiae</name>
    <dbReference type="NCBI Taxonomy" id="1157987"/>
    <lineage>
        <taxon>Bacteria</taxon>
        <taxon>Pseudomonadati</taxon>
        <taxon>Pseudomonadota</taxon>
        <taxon>Betaproteobacteria</taxon>
        <taxon>Burkholderiales</taxon>
        <taxon>Alcaligenaceae</taxon>
        <taxon>Paenalcaligenes</taxon>
    </lineage>
</organism>
<evidence type="ECO:0000256" key="3">
    <source>
        <dbReference type="ARBA" id="ARBA00023125"/>
    </source>
</evidence>
<dbReference type="InterPro" id="IPR000847">
    <property type="entry name" value="LysR_HTH_N"/>
</dbReference>
<evidence type="ECO:0000259" key="5">
    <source>
        <dbReference type="PROSITE" id="PS50931"/>
    </source>
</evidence>
<gene>
    <name evidence="6" type="ORF">GCM10023337_21430</name>
</gene>
<evidence type="ECO:0000256" key="1">
    <source>
        <dbReference type="ARBA" id="ARBA00009437"/>
    </source>
</evidence>
<evidence type="ECO:0000256" key="4">
    <source>
        <dbReference type="ARBA" id="ARBA00023163"/>
    </source>
</evidence>
<dbReference type="InterPro" id="IPR036388">
    <property type="entry name" value="WH-like_DNA-bd_sf"/>
</dbReference>
<dbReference type="InterPro" id="IPR005119">
    <property type="entry name" value="LysR_subst-bd"/>
</dbReference>
<dbReference type="PANTHER" id="PTHR30126:SF22">
    <property type="entry name" value="HTH-TYPE TRANSCRIPTIONAL REGULATOR YHAJ-RELATED"/>
    <property type="match status" value="1"/>
</dbReference>
<dbReference type="Gene3D" id="3.40.190.290">
    <property type="match status" value="1"/>
</dbReference>
<sequence length="305" mass="34548">MRIEHIEYFVATARLGSIAKAALSLGRRRSTVSMAISALEDELGVKLFERTGNSLQLSAIGESILDDCHRLLSLSLGIKQRCLIGDHTQRQELRIGRDDALSEAFWRHIILQLRQRYPHLSLSMRFASSDELPDLVRQQQLDIAYGISENLYDPADGLHRRVLGRVVMRMMIAHDHPLSRLQHVTDTDLRSLAQITYMDSSNQERFHLEHVGSERIALSSFELVRDAIRDGLGWGYVPEPLLQLEQRDAQELTTLRHGLMVTGYPYLVYSREVLVAAGPQKNLLSEVNELVAAAMLEISSESLLR</sequence>
<dbReference type="RefSeq" id="WP_345371713.1">
    <property type="nucleotide sequence ID" value="NZ_BAABKD010000011.1"/>
</dbReference>
<dbReference type="Pfam" id="PF00126">
    <property type="entry name" value="HTH_1"/>
    <property type="match status" value="1"/>
</dbReference>
<keyword evidence="7" id="KW-1185">Reference proteome</keyword>
<proteinExistence type="inferred from homology"/>
<keyword evidence="4" id="KW-0804">Transcription</keyword>
<keyword evidence="3" id="KW-0238">DNA-binding</keyword>
<dbReference type="Gene3D" id="1.10.10.10">
    <property type="entry name" value="Winged helix-like DNA-binding domain superfamily/Winged helix DNA-binding domain"/>
    <property type="match status" value="1"/>
</dbReference>
<dbReference type="CDD" id="cd05466">
    <property type="entry name" value="PBP2_LTTR_substrate"/>
    <property type="match status" value="1"/>
</dbReference>
<dbReference type="PROSITE" id="PS50931">
    <property type="entry name" value="HTH_LYSR"/>
    <property type="match status" value="1"/>
</dbReference>
<protein>
    <submittedName>
        <fullName evidence="6">LysR substrate-binding domain-containing protein</fullName>
    </submittedName>
</protein>
<dbReference type="Proteomes" id="UP001500227">
    <property type="component" value="Unassembled WGS sequence"/>
</dbReference>
<dbReference type="EMBL" id="BAABKD010000011">
    <property type="protein sequence ID" value="GAA5093089.1"/>
    <property type="molecule type" value="Genomic_DNA"/>
</dbReference>
<feature type="domain" description="HTH lysR-type" evidence="5">
    <location>
        <begin position="1"/>
        <end position="58"/>
    </location>
</feature>
<comment type="similarity">
    <text evidence="1">Belongs to the LysR transcriptional regulatory family.</text>
</comment>